<dbReference type="Proteomes" id="UP000035174">
    <property type="component" value="Unassembled WGS sequence"/>
</dbReference>
<dbReference type="SUPFAM" id="SSF63817">
    <property type="entry name" value="Sortase"/>
    <property type="match status" value="1"/>
</dbReference>
<reference evidence="2 4" key="1">
    <citation type="journal article" date="2015" name="PLoS ONE">
        <title>Genomic analysis reveals the molecular basis for capsule loss in the group B streptococcus population.</title>
        <authorList>
            <consortium name="DEVANI Consortium"/>
            <person name="Rosini R."/>
            <person name="Campisi E."/>
            <person name="De Chiara M."/>
            <person name="Tettelin H."/>
            <person name="Rinaudo D."/>
            <person name="Toniolo C."/>
            <person name="Metruccio M."/>
            <person name="Guidotti S."/>
            <person name="Sorensen U.B."/>
            <person name="Kilian M."/>
            <person name="Ramirez M."/>
            <person name="Janulczyk R."/>
            <person name="Donati C."/>
            <person name="Grandi G."/>
            <person name="Margarit I."/>
        </authorList>
    </citation>
    <scope>NUCLEOTIDE SEQUENCE [LARGE SCALE GENOMIC DNA]</scope>
    <source>
        <strain evidence="2 4">ES-PW-063</strain>
    </source>
</reference>
<organism evidence="2 4">
    <name type="scientific">Streptococcus agalactiae</name>
    <dbReference type="NCBI Taxonomy" id="1311"/>
    <lineage>
        <taxon>Bacteria</taxon>
        <taxon>Bacillati</taxon>
        <taxon>Bacillota</taxon>
        <taxon>Bacilli</taxon>
        <taxon>Lactobacillales</taxon>
        <taxon>Streptococcaceae</taxon>
        <taxon>Streptococcus</taxon>
    </lineage>
</organism>
<name>A0A0E1EG85_STRAG</name>
<dbReference type="NCBIfam" id="NF033745">
    <property type="entry name" value="class_C_sortase"/>
    <property type="match status" value="1"/>
</dbReference>
<dbReference type="InterPro" id="IPR023365">
    <property type="entry name" value="Sortase_dom-sf"/>
</dbReference>
<evidence type="ECO:0000313" key="5">
    <source>
        <dbReference type="Proteomes" id="UP000093122"/>
    </source>
</evidence>
<accession>A0A0E1EG85</accession>
<dbReference type="EMBL" id="LCVB01000032">
    <property type="protein sequence ID" value="KLJ28417.1"/>
    <property type="molecule type" value="Genomic_DNA"/>
</dbReference>
<evidence type="ECO:0000313" key="4">
    <source>
        <dbReference type="Proteomes" id="UP000035174"/>
    </source>
</evidence>
<comment type="caution">
    <text evidence="2">The sequence shown here is derived from an EMBL/GenBank/DDBJ whole genome shotgun (WGS) entry which is preliminary data.</text>
</comment>
<dbReference type="InterPro" id="IPR042002">
    <property type="entry name" value="Sortase_C"/>
</dbReference>
<dbReference type="Proteomes" id="UP000093122">
    <property type="component" value="Unassembled WGS sequence"/>
</dbReference>
<dbReference type="KEGG" id="sage:EN72_03995"/>
<sequence length="189" mass="21126">MLEVREQVDHVMIPKINQDLPIYAGSEEDNLQRGVGHLEGISLPIGGASTHAVLSGQRGMPAARLFADLDKMKKGDYFYVTNLKETLAYQVDRIMVIEPSQLDAVSIEEDKDYVTLLTCTPYMGSLSTVMGDLSLTTRENQLGSLSFWMFKAMRILLLKFLKLRKPKACRLMSLISLLVASNLALERDS</sequence>
<dbReference type="Pfam" id="PF04203">
    <property type="entry name" value="Sortase"/>
    <property type="match status" value="1"/>
</dbReference>
<dbReference type="InterPro" id="IPR005754">
    <property type="entry name" value="Sortase"/>
</dbReference>
<dbReference type="NCBIfam" id="TIGR01076">
    <property type="entry name" value="sortase_fam"/>
    <property type="match status" value="1"/>
</dbReference>
<dbReference type="CDD" id="cd05827">
    <property type="entry name" value="Sortase_C"/>
    <property type="match status" value="1"/>
</dbReference>
<dbReference type="EMBL" id="MAWT01000033">
    <property type="protein sequence ID" value="OCM71317.1"/>
    <property type="molecule type" value="Genomic_DNA"/>
</dbReference>
<gene>
    <name evidence="3" type="ORF">AX245_05715</name>
    <name evidence="2" type="ORF">WA45_09065</name>
</gene>
<keyword evidence="1" id="KW-0378">Hydrolase</keyword>
<dbReference type="AlphaFoldDB" id="A0A0E1EG85"/>
<evidence type="ECO:0000313" key="3">
    <source>
        <dbReference type="EMBL" id="OCM71317.1"/>
    </source>
</evidence>
<dbReference type="Gene3D" id="2.40.260.10">
    <property type="entry name" value="Sortase"/>
    <property type="match status" value="1"/>
</dbReference>
<proteinExistence type="predicted"/>
<evidence type="ECO:0000256" key="1">
    <source>
        <dbReference type="ARBA" id="ARBA00022801"/>
    </source>
</evidence>
<reference evidence="3 5" key="2">
    <citation type="journal article" date="2016" name="Sci. Rep.">
        <title>Serotype IV Streptococcus agalactiae ST-452 has arisen from large genomic recombination events between CC23 and the hypervirulent CC17 lineages.</title>
        <authorList>
            <person name="Campisi E."/>
            <person name="Rinaudo C.D."/>
            <person name="Donati C."/>
            <person name="Barucco M."/>
            <person name="Torricelli G."/>
            <person name="Edwards M.S."/>
            <person name="Baker C.J."/>
            <person name="Margarit I."/>
            <person name="Rosini R."/>
        </authorList>
    </citation>
    <scope>NUCLEOTIDE SEQUENCE [LARGE SCALE GENOMIC DNA]</scope>
    <source>
        <strain evidence="3 5">CZ-PW-140</strain>
    </source>
</reference>
<protein>
    <submittedName>
        <fullName evidence="2 3">Sortase</fullName>
    </submittedName>
</protein>
<evidence type="ECO:0000313" key="2">
    <source>
        <dbReference type="EMBL" id="KLJ28417.1"/>
    </source>
</evidence>
<dbReference type="GO" id="GO:0016787">
    <property type="term" value="F:hydrolase activity"/>
    <property type="evidence" value="ECO:0007669"/>
    <property type="project" value="UniProtKB-KW"/>
</dbReference>